<keyword evidence="9 12" id="KW-0274">FAD</keyword>
<comment type="subcellular location">
    <subcellularLocation>
        <location evidence="12">Cytoplasm</location>
    </subcellularLocation>
</comment>
<comment type="pathway">
    <text evidence="4 12">Porphyrin-containing compound metabolism; protoheme biosynthesis.</text>
</comment>
<dbReference type="PANTHER" id="PTHR42923">
    <property type="entry name" value="PROTOPORPHYRINOGEN OXIDASE"/>
    <property type="match status" value="1"/>
</dbReference>
<dbReference type="RefSeq" id="WP_379582681.1">
    <property type="nucleotide sequence ID" value="NZ_JBHSQW010000009.1"/>
</dbReference>
<keyword evidence="10 12" id="KW-0560">Oxidoreductase</keyword>
<comment type="catalytic activity">
    <reaction evidence="1">
        <text>coproporphyrinogen III + 3 O2 = coproporphyrin III + 3 H2O2</text>
        <dbReference type="Rhea" id="RHEA:43436"/>
        <dbReference type="ChEBI" id="CHEBI:15379"/>
        <dbReference type="ChEBI" id="CHEBI:16240"/>
        <dbReference type="ChEBI" id="CHEBI:57309"/>
        <dbReference type="ChEBI" id="CHEBI:131725"/>
        <dbReference type="EC" id="1.3.3.15"/>
    </reaction>
    <physiologicalReaction direction="left-to-right" evidence="1">
        <dbReference type="Rhea" id="RHEA:43437"/>
    </physiologicalReaction>
</comment>
<dbReference type="InterPro" id="IPR050464">
    <property type="entry name" value="Zeta_carotene_desat/Oxidored"/>
</dbReference>
<evidence type="ECO:0000256" key="5">
    <source>
        <dbReference type="ARBA" id="ARBA00008310"/>
    </source>
</evidence>
<evidence type="ECO:0000256" key="1">
    <source>
        <dbReference type="ARBA" id="ARBA00001755"/>
    </source>
</evidence>
<dbReference type="InterPro" id="IPR036188">
    <property type="entry name" value="FAD/NAD-bd_sf"/>
</dbReference>
<dbReference type="Gene3D" id="1.10.3110.10">
    <property type="entry name" value="protoporphyrinogen ix oxidase, domain 3"/>
    <property type="match status" value="1"/>
</dbReference>
<evidence type="ECO:0000256" key="4">
    <source>
        <dbReference type="ARBA" id="ARBA00004744"/>
    </source>
</evidence>
<dbReference type="PANTHER" id="PTHR42923:SF3">
    <property type="entry name" value="PROTOPORPHYRINOGEN OXIDASE"/>
    <property type="match status" value="1"/>
</dbReference>
<evidence type="ECO:0000256" key="7">
    <source>
        <dbReference type="ARBA" id="ARBA00019046"/>
    </source>
</evidence>
<comment type="cofactor">
    <cofactor evidence="2 12">
        <name>FAD</name>
        <dbReference type="ChEBI" id="CHEBI:57692"/>
    </cofactor>
</comment>
<evidence type="ECO:0000256" key="2">
    <source>
        <dbReference type="ARBA" id="ARBA00001974"/>
    </source>
</evidence>
<evidence type="ECO:0000256" key="12">
    <source>
        <dbReference type="RuleBase" id="RU364052"/>
    </source>
</evidence>
<accession>A0ABW1IXP1</accession>
<evidence type="ECO:0000313" key="15">
    <source>
        <dbReference type="Proteomes" id="UP001596302"/>
    </source>
</evidence>
<organism evidence="14 15">
    <name type="scientific">Pseudonocardia hispaniensis</name>
    <dbReference type="NCBI Taxonomy" id="904933"/>
    <lineage>
        <taxon>Bacteria</taxon>
        <taxon>Bacillati</taxon>
        <taxon>Actinomycetota</taxon>
        <taxon>Actinomycetes</taxon>
        <taxon>Pseudonocardiales</taxon>
        <taxon>Pseudonocardiaceae</taxon>
        <taxon>Pseudonocardia</taxon>
    </lineage>
</organism>
<evidence type="ECO:0000256" key="6">
    <source>
        <dbReference type="ARBA" id="ARBA00012402"/>
    </source>
</evidence>
<evidence type="ECO:0000256" key="3">
    <source>
        <dbReference type="ARBA" id="ARBA00002185"/>
    </source>
</evidence>
<evidence type="ECO:0000256" key="11">
    <source>
        <dbReference type="ARBA" id="ARBA00023133"/>
    </source>
</evidence>
<comment type="function">
    <text evidence="3 12">Involved in coproporphyrin-dependent heme b biosynthesis. Catalyzes the oxidation of coproporphyrinogen III to coproporphyrin III.</text>
</comment>
<keyword evidence="8 12" id="KW-0285">Flavoprotein</keyword>
<dbReference type="SUPFAM" id="SSF54373">
    <property type="entry name" value="FAD-linked reductases, C-terminal domain"/>
    <property type="match status" value="1"/>
</dbReference>
<evidence type="ECO:0000256" key="10">
    <source>
        <dbReference type="ARBA" id="ARBA00023002"/>
    </source>
</evidence>
<proteinExistence type="inferred from homology"/>
<evidence type="ECO:0000313" key="14">
    <source>
        <dbReference type="EMBL" id="MFC5993273.1"/>
    </source>
</evidence>
<dbReference type="SUPFAM" id="SSF51905">
    <property type="entry name" value="FAD/NAD(P)-binding domain"/>
    <property type="match status" value="1"/>
</dbReference>
<keyword evidence="11 12" id="KW-0350">Heme biosynthesis</keyword>
<comment type="caution">
    <text evidence="14">The sequence shown here is derived from an EMBL/GenBank/DDBJ whole genome shotgun (WGS) entry which is preliminary data.</text>
</comment>
<dbReference type="Pfam" id="PF01593">
    <property type="entry name" value="Amino_oxidase"/>
    <property type="match status" value="1"/>
</dbReference>
<dbReference type="EC" id="1.3.3.15" evidence="6 12"/>
<dbReference type="InterPro" id="IPR004572">
    <property type="entry name" value="Protoporphyrinogen_oxidase"/>
</dbReference>
<dbReference type="InterPro" id="IPR002937">
    <property type="entry name" value="Amino_oxidase"/>
</dbReference>
<feature type="domain" description="Amine oxidase" evidence="13">
    <location>
        <begin position="10"/>
        <end position="468"/>
    </location>
</feature>
<dbReference type="Gene3D" id="3.90.660.20">
    <property type="entry name" value="Protoporphyrinogen oxidase, mitochondrial, domain 2"/>
    <property type="match status" value="1"/>
</dbReference>
<dbReference type="NCBIfam" id="TIGR00562">
    <property type="entry name" value="proto_IX_ox"/>
    <property type="match status" value="1"/>
</dbReference>
<reference evidence="15" key="1">
    <citation type="journal article" date="2019" name="Int. J. Syst. Evol. Microbiol.">
        <title>The Global Catalogue of Microorganisms (GCM) 10K type strain sequencing project: providing services to taxonomists for standard genome sequencing and annotation.</title>
        <authorList>
            <consortium name="The Broad Institute Genomics Platform"/>
            <consortium name="The Broad Institute Genome Sequencing Center for Infectious Disease"/>
            <person name="Wu L."/>
            <person name="Ma J."/>
        </authorList>
    </citation>
    <scope>NUCLEOTIDE SEQUENCE [LARGE SCALE GENOMIC DNA]</scope>
    <source>
        <strain evidence="15">CCM 8391</strain>
    </source>
</reference>
<dbReference type="EMBL" id="JBHSQW010000009">
    <property type="protein sequence ID" value="MFC5993273.1"/>
    <property type="molecule type" value="Genomic_DNA"/>
</dbReference>
<evidence type="ECO:0000256" key="9">
    <source>
        <dbReference type="ARBA" id="ARBA00022827"/>
    </source>
</evidence>
<comment type="similarity">
    <text evidence="5 12">Belongs to the protoporphyrinogen/coproporphyrinogen oxidase family. Coproporphyrinogen III oxidase subfamily.</text>
</comment>
<keyword evidence="12" id="KW-0963">Cytoplasm</keyword>
<dbReference type="Gene3D" id="3.50.50.60">
    <property type="entry name" value="FAD/NAD(P)-binding domain"/>
    <property type="match status" value="1"/>
</dbReference>
<protein>
    <recommendedName>
        <fullName evidence="7 12">Coproporphyrinogen III oxidase</fullName>
        <ecNumber evidence="6 12">1.3.3.15</ecNumber>
    </recommendedName>
</protein>
<dbReference type="Proteomes" id="UP001596302">
    <property type="component" value="Unassembled WGS sequence"/>
</dbReference>
<name>A0ABW1IXP1_9PSEU</name>
<evidence type="ECO:0000256" key="8">
    <source>
        <dbReference type="ARBA" id="ARBA00022630"/>
    </source>
</evidence>
<keyword evidence="15" id="KW-1185">Reference proteome</keyword>
<sequence length="477" mass="48009">MRVAVLGGGISGLAAAHRLRGLLGPAATIIVLERAARLGGVLRTVDLAGVPFDVGAEAFLARQPEVPALLAELGLTAALVHPGAAVPTIRADGRTRPLPTGTLLGVPTSAARLDGVLSPAGLAAVAAEPDRPLCWEPGGDTSLGGLLRDRFGDEVADRIADPLLGGVYAGRVDGLGLRATIPALAAALDAGAPSVTAAADSASRGIPVRESGDFRDRVASGPVFGALRGGYRVLLEALASASGARIRLNTTARGLERTATGWWRIVLGPTTAPEILEADAVVLAVPAPAVRRLLKGVVPAAAAAAGQIDLASSVVVALAYRATDITTRPSASGVLVAAGERLSIKAATYSSVKWGHLAPEATDGLVRLRASLGRFGETTALQVDDAELVARVRADLATLAGITAEPVAVHVQRWGGGLPQYAVGHGARIAAVEAAVAGVPGLAVAGSALHGVGVPACVRTARAAVERVVARLAEPAQ</sequence>
<evidence type="ECO:0000259" key="13">
    <source>
        <dbReference type="Pfam" id="PF01593"/>
    </source>
</evidence>
<dbReference type="GO" id="GO:0004729">
    <property type="term" value="F:oxygen-dependent protoporphyrinogen oxidase activity"/>
    <property type="evidence" value="ECO:0007669"/>
    <property type="project" value="UniProtKB-EC"/>
</dbReference>
<gene>
    <name evidence="14" type="primary">hemG</name>
    <name evidence="14" type="ORF">ACFQE5_03490</name>
</gene>